<proteinExistence type="predicted"/>
<dbReference type="PRINTS" id="PR00469">
    <property type="entry name" value="PNDRDTASEII"/>
</dbReference>
<dbReference type="PRINTS" id="PR00368">
    <property type="entry name" value="FADPNR"/>
</dbReference>
<dbReference type="InterPro" id="IPR023753">
    <property type="entry name" value="FAD/NAD-binding_dom"/>
</dbReference>
<keyword evidence="2" id="KW-0285">Flavoprotein</keyword>
<evidence type="ECO:0000259" key="4">
    <source>
        <dbReference type="Pfam" id="PF07992"/>
    </source>
</evidence>
<comment type="caution">
    <text evidence="5">The sequence shown here is derived from an EMBL/GenBank/DDBJ whole genome shotgun (WGS) entry which is preliminary data.</text>
</comment>
<evidence type="ECO:0000256" key="1">
    <source>
        <dbReference type="ARBA" id="ARBA00018719"/>
    </source>
</evidence>
<dbReference type="PANTHER" id="PTHR48105">
    <property type="entry name" value="THIOREDOXIN REDUCTASE 1-RELATED-RELATED"/>
    <property type="match status" value="1"/>
</dbReference>
<name>A0A2C7A8J0_9PROT</name>
<dbReference type="GO" id="GO:0016491">
    <property type="term" value="F:oxidoreductase activity"/>
    <property type="evidence" value="ECO:0007669"/>
    <property type="project" value="UniProtKB-KW"/>
</dbReference>
<keyword evidence="6" id="KW-1185">Reference proteome</keyword>
<dbReference type="Pfam" id="PF07992">
    <property type="entry name" value="Pyr_redox_2"/>
    <property type="match status" value="1"/>
</dbReference>
<evidence type="ECO:0000313" key="5">
    <source>
        <dbReference type="EMBL" id="PHK93354.1"/>
    </source>
</evidence>
<reference evidence="5 6" key="1">
    <citation type="submission" date="2017-10" db="EMBL/GenBank/DDBJ databases">
        <authorList>
            <person name="Banno H."/>
            <person name="Chua N.-H."/>
        </authorList>
    </citation>
    <scope>NUCLEOTIDE SEQUENCE [LARGE SCALE GENOMIC DNA]</scope>
    <source>
        <strain evidence="5 6">YW11</strain>
    </source>
</reference>
<feature type="domain" description="FAD/NAD(P)-binding" evidence="4">
    <location>
        <begin position="6"/>
        <end position="286"/>
    </location>
</feature>
<evidence type="ECO:0000256" key="3">
    <source>
        <dbReference type="ARBA" id="ARBA00023002"/>
    </source>
</evidence>
<dbReference type="OrthoDB" id="9786503at2"/>
<gene>
    <name evidence="5" type="ORF">CR162_19015</name>
</gene>
<dbReference type="RefSeq" id="WP_099097097.1">
    <property type="nucleotide sequence ID" value="NZ_PDNU01000050.1"/>
</dbReference>
<keyword evidence="3" id="KW-0560">Oxidoreductase</keyword>
<dbReference type="Proteomes" id="UP000223527">
    <property type="component" value="Unassembled WGS sequence"/>
</dbReference>
<dbReference type="AlphaFoldDB" id="A0A2C7A8J0"/>
<dbReference type="EMBL" id="PDNU01000050">
    <property type="protein sequence ID" value="PHK93354.1"/>
    <property type="molecule type" value="Genomic_DNA"/>
</dbReference>
<dbReference type="Gene3D" id="3.50.50.60">
    <property type="entry name" value="FAD/NAD(P)-binding domain"/>
    <property type="match status" value="2"/>
</dbReference>
<dbReference type="InterPro" id="IPR036188">
    <property type="entry name" value="FAD/NAD-bd_sf"/>
</dbReference>
<accession>A0A2C7A8J0</accession>
<dbReference type="InterPro" id="IPR050097">
    <property type="entry name" value="Ferredoxin-NADP_redctase_2"/>
</dbReference>
<protein>
    <recommendedName>
        <fullName evidence="1">Thioredoxin reductase</fullName>
    </recommendedName>
</protein>
<organism evidence="5 6">
    <name type="scientific">Teichococcus rhizosphaerae</name>
    <dbReference type="NCBI Taxonomy" id="1335062"/>
    <lineage>
        <taxon>Bacteria</taxon>
        <taxon>Pseudomonadati</taxon>
        <taxon>Pseudomonadota</taxon>
        <taxon>Alphaproteobacteria</taxon>
        <taxon>Acetobacterales</taxon>
        <taxon>Roseomonadaceae</taxon>
        <taxon>Roseomonas</taxon>
    </lineage>
</organism>
<evidence type="ECO:0000256" key="2">
    <source>
        <dbReference type="ARBA" id="ARBA00022630"/>
    </source>
</evidence>
<evidence type="ECO:0000313" key="6">
    <source>
        <dbReference type="Proteomes" id="UP000223527"/>
    </source>
</evidence>
<dbReference type="SUPFAM" id="SSF51905">
    <property type="entry name" value="FAD/NAD(P)-binding domain"/>
    <property type="match status" value="1"/>
</dbReference>
<sequence>MQAEWDVVIVGGGPAGMSAALLLGRARRRVLLCDSGEHRNDRATAMHGFLTREGIPPAEFRRIARAELAAYPGIQVAPVAVTDAQARDDEGGFAVTLAGREAPVLARRLLLATGLRDELPAIEGLEELYGRDVWHCPYCDGYERRDRPLAVHGAGREAVRMALEVRGWSHDLVLCTDGTEIPARDRARLRGLGIGLRESPLVALEAEEGRLRALRFADGSALPRAGLFLSMPQRQRCELALKLGCELTSRGLLRAGHDGSTCVKGLYTAGDSSPHLQMAIVAAAQGTMAAFAINADLLRQDLAAEQRG</sequence>